<dbReference type="RefSeq" id="WP_013034252.1">
    <property type="nucleotide sequence ID" value="NC_013960.1"/>
</dbReference>
<dbReference type="PANTHER" id="PTHR36582:SF2">
    <property type="entry name" value="ANTITOXIN PARD"/>
    <property type="match status" value="1"/>
</dbReference>
<organism evidence="5 6">
    <name type="scientific">Nitrosococcus halophilus (strain Nc4)</name>
    <dbReference type="NCBI Taxonomy" id="472759"/>
    <lineage>
        <taxon>Bacteria</taxon>
        <taxon>Pseudomonadati</taxon>
        <taxon>Pseudomonadota</taxon>
        <taxon>Gammaproteobacteria</taxon>
        <taxon>Chromatiales</taxon>
        <taxon>Chromatiaceae</taxon>
        <taxon>Nitrosococcus</taxon>
    </lineage>
</organism>
<keyword evidence="3" id="KW-1277">Toxin-antitoxin system</keyword>
<name>D5C0T0_NITHN</name>
<proteinExistence type="inferred from homology"/>
<dbReference type="STRING" id="472759.Nhal_3368"/>
<dbReference type="EMBL" id="CP001798">
    <property type="protein sequence ID" value="ADE16403.1"/>
    <property type="molecule type" value="Genomic_DNA"/>
</dbReference>
<keyword evidence="6" id="KW-1185">Reference proteome</keyword>
<dbReference type="InterPro" id="IPR022789">
    <property type="entry name" value="ParD"/>
</dbReference>
<dbReference type="InterPro" id="IPR010985">
    <property type="entry name" value="Ribbon_hlx_hlx"/>
</dbReference>
<comment type="function">
    <text evidence="4">Antitoxin component of a type II toxin-antitoxin (TA) system. Neutralizes the effect of toxin ParE.</text>
</comment>
<evidence type="ECO:0000256" key="2">
    <source>
        <dbReference type="ARBA" id="ARBA00017940"/>
    </source>
</evidence>
<dbReference type="HOGENOM" id="CLU_144805_4_2_6"/>
<dbReference type="InterPro" id="IPR038296">
    <property type="entry name" value="ParD_sf"/>
</dbReference>
<sequence length="91" mass="10534">MNVSLTPELEAFVKDRVQSGRYYSASEVIREGLRLLEEQEKLRQWRLEELRKEIQKGLDSGPAEPMDMEEIITEARRELAGQQGKLTDQDA</sequence>
<evidence type="ECO:0000256" key="3">
    <source>
        <dbReference type="ARBA" id="ARBA00022649"/>
    </source>
</evidence>
<dbReference type="Gene3D" id="6.10.10.120">
    <property type="entry name" value="Antitoxin ParD1-like"/>
    <property type="match status" value="1"/>
</dbReference>
<dbReference type="NCBIfam" id="TIGR02606">
    <property type="entry name" value="antidote_CC2985"/>
    <property type="match status" value="1"/>
</dbReference>
<dbReference type="AlphaFoldDB" id="D5C0T0"/>
<gene>
    <name evidence="5" type="ordered locus">Nhal_3368</name>
</gene>
<dbReference type="Pfam" id="PF03693">
    <property type="entry name" value="ParD_antitoxin"/>
    <property type="match status" value="1"/>
</dbReference>
<dbReference type="Proteomes" id="UP000001844">
    <property type="component" value="Chromosome"/>
</dbReference>
<dbReference type="OrthoDB" id="9815501at2"/>
<accession>D5C0T0</accession>
<evidence type="ECO:0000313" key="5">
    <source>
        <dbReference type="EMBL" id="ADE16403.1"/>
    </source>
</evidence>
<protein>
    <recommendedName>
        <fullName evidence="2">Antitoxin ParD</fullName>
    </recommendedName>
</protein>
<dbReference type="SUPFAM" id="SSF47598">
    <property type="entry name" value="Ribbon-helix-helix"/>
    <property type="match status" value="1"/>
</dbReference>
<dbReference type="PANTHER" id="PTHR36582">
    <property type="entry name" value="ANTITOXIN PARD"/>
    <property type="match status" value="1"/>
</dbReference>
<dbReference type="eggNOG" id="COG3609">
    <property type="taxonomic scope" value="Bacteria"/>
</dbReference>
<comment type="similarity">
    <text evidence="1">Belongs to the ParD antitoxin family.</text>
</comment>
<evidence type="ECO:0000313" key="6">
    <source>
        <dbReference type="Proteomes" id="UP000001844"/>
    </source>
</evidence>
<dbReference type="KEGG" id="nhl:Nhal_3368"/>
<evidence type="ECO:0000256" key="4">
    <source>
        <dbReference type="ARBA" id="ARBA00037106"/>
    </source>
</evidence>
<evidence type="ECO:0000256" key="1">
    <source>
        <dbReference type="ARBA" id="ARBA00008580"/>
    </source>
</evidence>
<reference evidence="6" key="1">
    <citation type="submission" date="2010-04" db="EMBL/GenBank/DDBJ databases">
        <title>Complete genome sequence of Nitrosococcus halophilus Nc4, a salt-adapted, aerobic obligate ammonia-oxidizing sulfur purple bacterium.</title>
        <authorList>
            <consortium name="US DOE Joint Genome Institute"/>
            <person name="Campbell M.A."/>
            <person name="Malfatti S.A."/>
            <person name="Chain P.S.G."/>
            <person name="Heidelberg J.F."/>
            <person name="Ward B.B."/>
            <person name="Klotz M.G."/>
        </authorList>
    </citation>
    <scope>NUCLEOTIDE SEQUENCE [LARGE SCALE GENOMIC DNA]</scope>
    <source>
        <strain evidence="6">Nc4</strain>
    </source>
</reference>
<dbReference type="GO" id="GO:0006355">
    <property type="term" value="P:regulation of DNA-templated transcription"/>
    <property type="evidence" value="ECO:0007669"/>
    <property type="project" value="InterPro"/>
</dbReference>
<dbReference type="CDD" id="cd22231">
    <property type="entry name" value="RHH_NikR_HicB-like"/>
    <property type="match status" value="1"/>
</dbReference>